<accession>A0A315Z830</accession>
<dbReference type="InterPro" id="IPR000415">
    <property type="entry name" value="Nitroreductase-like"/>
</dbReference>
<reference evidence="1 2" key="1">
    <citation type="submission" date="2018-03" db="EMBL/GenBank/DDBJ databases">
        <title>Genomic Encyclopedia of Archaeal and Bacterial Type Strains, Phase II (KMG-II): from individual species to whole genera.</title>
        <authorList>
            <person name="Goeker M."/>
        </authorList>
    </citation>
    <scope>NUCLEOTIDE SEQUENCE [LARGE SCALE GENOMIC DNA]</scope>
    <source>
        <strain evidence="1 2">DSM 28229</strain>
    </source>
</reference>
<organism evidence="1 2">
    <name type="scientific">Sediminitomix flava</name>
    <dbReference type="NCBI Taxonomy" id="379075"/>
    <lineage>
        <taxon>Bacteria</taxon>
        <taxon>Pseudomonadati</taxon>
        <taxon>Bacteroidota</taxon>
        <taxon>Cytophagia</taxon>
        <taxon>Cytophagales</taxon>
        <taxon>Flammeovirgaceae</taxon>
        <taxon>Sediminitomix</taxon>
    </lineage>
</organism>
<name>A0A315Z830_SEDFL</name>
<evidence type="ECO:0000313" key="1">
    <source>
        <dbReference type="EMBL" id="PWJ40906.1"/>
    </source>
</evidence>
<dbReference type="RefSeq" id="WP_109619758.1">
    <property type="nucleotide sequence ID" value="NZ_QGDO01000004.1"/>
</dbReference>
<dbReference type="OrthoDB" id="5149792at2"/>
<evidence type="ECO:0008006" key="3">
    <source>
        <dbReference type="Google" id="ProtNLM"/>
    </source>
</evidence>
<dbReference type="GO" id="GO:0016491">
    <property type="term" value="F:oxidoreductase activity"/>
    <property type="evidence" value="ECO:0007669"/>
    <property type="project" value="InterPro"/>
</dbReference>
<dbReference type="AlphaFoldDB" id="A0A315Z830"/>
<dbReference type="SUPFAM" id="SSF55469">
    <property type="entry name" value="FMN-dependent nitroreductase-like"/>
    <property type="match status" value="2"/>
</dbReference>
<dbReference type="EMBL" id="QGDO01000004">
    <property type="protein sequence ID" value="PWJ40906.1"/>
    <property type="molecule type" value="Genomic_DNA"/>
</dbReference>
<protein>
    <recommendedName>
        <fullName evidence="3">Nitroreductase family protein</fullName>
    </recommendedName>
</protein>
<dbReference type="Proteomes" id="UP000245535">
    <property type="component" value="Unassembled WGS sequence"/>
</dbReference>
<evidence type="ECO:0000313" key="2">
    <source>
        <dbReference type="Proteomes" id="UP000245535"/>
    </source>
</evidence>
<proteinExistence type="predicted"/>
<gene>
    <name evidence="1" type="ORF">BC781_104172</name>
</gene>
<sequence>MLSDSLFQELVKMASLAPSADNMQAWSFKKIGNSIEVYAEEKRMLPMDIHHMFTQISIGAAIQNIFLKAEEKGLECKIQYAEKFQIDKPIVYLTLREGLQNKMNLTEWIPKRSTNRKPYQDKILSESQLSMLAESIIGIDAKMQWTTKKIDFKTLAKIDANTSYIRIEHKPFHKELYDILRFSDREMKLHGFGLNAKSLGIPPAISLFAKKLKNWKINQFINRFGAAKMNAKLMAKTMKNAGAYCFVSTSDSSLKGYLEAGRAIQQLWLKANSEGLSVHPYGVLPQYLTRLSDAPSSFLPHHIEIIKKQKERFVQIFPSEFKQSPALLLRIGYTNKDALRSDTRLNTEQLIRH</sequence>
<comment type="caution">
    <text evidence="1">The sequence shown here is derived from an EMBL/GenBank/DDBJ whole genome shotgun (WGS) entry which is preliminary data.</text>
</comment>
<keyword evidence="2" id="KW-1185">Reference proteome</keyword>
<dbReference type="Gene3D" id="3.40.109.10">
    <property type="entry name" value="NADH Oxidase"/>
    <property type="match status" value="1"/>
</dbReference>